<organism evidence="1">
    <name type="scientific">bioreactor metagenome</name>
    <dbReference type="NCBI Taxonomy" id="1076179"/>
    <lineage>
        <taxon>unclassified sequences</taxon>
        <taxon>metagenomes</taxon>
        <taxon>ecological metagenomes</taxon>
    </lineage>
</organism>
<dbReference type="AlphaFoldDB" id="A0A645CXT2"/>
<gene>
    <name evidence="1" type="ORF">SDC9_128764</name>
</gene>
<proteinExistence type="predicted"/>
<dbReference type="EMBL" id="VSSQ01030980">
    <property type="protein sequence ID" value="MPM81707.1"/>
    <property type="molecule type" value="Genomic_DNA"/>
</dbReference>
<reference evidence="1" key="1">
    <citation type="submission" date="2019-08" db="EMBL/GenBank/DDBJ databases">
        <authorList>
            <person name="Kucharzyk K."/>
            <person name="Murdoch R.W."/>
            <person name="Higgins S."/>
            <person name="Loffler F."/>
        </authorList>
    </citation>
    <scope>NUCLEOTIDE SEQUENCE</scope>
</reference>
<accession>A0A645CXT2</accession>
<comment type="caution">
    <text evidence="1">The sequence shown here is derived from an EMBL/GenBank/DDBJ whole genome shotgun (WGS) entry which is preliminary data.</text>
</comment>
<evidence type="ECO:0000313" key="1">
    <source>
        <dbReference type="EMBL" id="MPM81707.1"/>
    </source>
</evidence>
<protein>
    <submittedName>
        <fullName evidence="1">Uncharacterized protein</fullName>
    </submittedName>
</protein>
<sequence>MTGVDDHVRAKVKHLLQRARAHVQQHLHAAGNALEVPDVRNRNGQFNVAHALAAHLCAGDFHAALFADNALVTAALVTSAVAFPVLRRPEDALAEQAVLFGFERAVVDRFRLFDLAMRPFQYLFGRSQPDLQCVKVR</sequence>
<name>A0A645CXT2_9ZZZZ</name>